<dbReference type="Proteomes" id="UP000199533">
    <property type="component" value="Unassembled WGS sequence"/>
</dbReference>
<dbReference type="OrthoDB" id="8546441at2"/>
<gene>
    <name evidence="2" type="ORF">SAMN05216302_100175</name>
</gene>
<dbReference type="RefSeq" id="WP_090696646.1">
    <property type="nucleotide sequence ID" value="NZ_FOSP01000001.1"/>
</dbReference>
<organism evidence="2 3">
    <name type="scientific">Nitrosomonas aestuarii</name>
    <dbReference type="NCBI Taxonomy" id="52441"/>
    <lineage>
        <taxon>Bacteria</taxon>
        <taxon>Pseudomonadati</taxon>
        <taxon>Pseudomonadota</taxon>
        <taxon>Betaproteobacteria</taxon>
        <taxon>Nitrosomonadales</taxon>
        <taxon>Nitrosomonadaceae</taxon>
        <taxon>Nitrosomonas</taxon>
    </lineage>
</organism>
<evidence type="ECO:0000313" key="2">
    <source>
        <dbReference type="EMBL" id="SFK13528.1"/>
    </source>
</evidence>
<sequence>MQVYTLRFIIAVLMTAVIMLYFYTSREQEFYSDSAEPAVVQILAEISTWEKEPLLRHLTPEAKQTITDEQLDQLLDHYRSFGRFYTIDELDFSRTASAFSLFGEKRINYSGVADFSTGPVNVNVTMVERGGYFLIYNFTLTRATKEKSGFF</sequence>
<feature type="transmembrane region" description="Helical" evidence="1">
    <location>
        <begin position="6"/>
        <end position="24"/>
    </location>
</feature>
<evidence type="ECO:0000256" key="1">
    <source>
        <dbReference type="SAM" id="Phobius"/>
    </source>
</evidence>
<reference evidence="3" key="1">
    <citation type="submission" date="2016-10" db="EMBL/GenBank/DDBJ databases">
        <authorList>
            <person name="Varghese N."/>
            <person name="Submissions S."/>
        </authorList>
    </citation>
    <scope>NUCLEOTIDE SEQUENCE [LARGE SCALE GENOMIC DNA]</scope>
    <source>
        <strain evidence="3">Nm69</strain>
    </source>
</reference>
<keyword evidence="1" id="KW-1133">Transmembrane helix</keyword>
<keyword evidence="1" id="KW-0812">Transmembrane</keyword>
<dbReference type="STRING" id="52441.SAMN05216302_100175"/>
<dbReference type="AlphaFoldDB" id="A0A1I3X1B0"/>
<evidence type="ECO:0000313" key="3">
    <source>
        <dbReference type="Proteomes" id="UP000199533"/>
    </source>
</evidence>
<proteinExistence type="predicted"/>
<name>A0A1I3X1B0_9PROT</name>
<accession>A0A1I3X1B0</accession>
<keyword evidence="3" id="KW-1185">Reference proteome</keyword>
<dbReference type="EMBL" id="FOSP01000001">
    <property type="protein sequence ID" value="SFK13528.1"/>
    <property type="molecule type" value="Genomic_DNA"/>
</dbReference>
<protein>
    <submittedName>
        <fullName evidence="2">Uncharacterized protein</fullName>
    </submittedName>
</protein>
<keyword evidence="1" id="KW-0472">Membrane</keyword>